<evidence type="ECO:0000259" key="1">
    <source>
        <dbReference type="PROSITE" id="PS51186"/>
    </source>
</evidence>
<feature type="domain" description="N-acetyltransferase" evidence="1">
    <location>
        <begin position="35"/>
        <end position="203"/>
    </location>
</feature>
<accession>A0A8J7V3B3</accession>
<gene>
    <name evidence="2" type="ORF">KAJ83_06440</name>
</gene>
<evidence type="ECO:0000313" key="3">
    <source>
        <dbReference type="Proteomes" id="UP000672602"/>
    </source>
</evidence>
<reference evidence="2" key="1">
    <citation type="submission" date="2021-04" db="EMBL/GenBank/DDBJ databases">
        <authorList>
            <person name="Zhang D.-C."/>
        </authorList>
    </citation>
    <scope>NUCLEOTIDE SEQUENCE</scope>
    <source>
        <strain evidence="2">CGMCC 1.15697</strain>
    </source>
</reference>
<dbReference type="GO" id="GO:0005737">
    <property type="term" value="C:cytoplasm"/>
    <property type="evidence" value="ECO:0007669"/>
    <property type="project" value="TreeGrafter"/>
</dbReference>
<dbReference type="InterPro" id="IPR051908">
    <property type="entry name" value="Ribosomal_N-acetyltransferase"/>
</dbReference>
<dbReference type="AlphaFoldDB" id="A0A8J7V3B3"/>
<dbReference type="PANTHER" id="PTHR43441">
    <property type="entry name" value="RIBOSOMAL-PROTEIN-SERINE ACETYLTRANSFERASE"/>
    <property type="match status" value="1"/>
</dbReference>
<keyword evidence="3" id="KW-1185">Reference proteome</keyword>
<evidence type="ECO:0000313" key="2">
    <source>
        <dbReference type="EMBL" id="MBP5856639.1"/>
    </source>
</evidence>
<dbReference type="Gene3D" id="3.40.630.30">
    <property type="match status" value="1"/>
</dbReference>
<dbReference type="GO" id="GO:1990189">
    <property type="term" value="F:protein N-terminal-serine acetyltransferase activity"/>
    <property type="evidence" value="ECO:0007669"/>
    <property type="project" value="TreeGrafter"/>
</dbReference>
<dbReference type="FunFam" id="3.40.630.30:FF:000047">
    <property type="entry name" value="Acetyltransferase, GNAT family"/>
    <property type="match status" value="1"/>
</dbReference>
<dbReference type="Pfam" id="PF13302">
    <property type="entry name" value="Acetyltransf_3"/>
    <property type="match status" value="1"/>
</dbReference>
<dbReference type="RefSeq" id="WP_210681203.1">
    <property type="nucleotide sequence ID" value="NZ_JAGMWN010000002.1"/>
</dbReference>
<comment type="caution">
    <text evidence="2">The sequence shown here is derived from an EMBL/GenBank/DDBJ whole genome shotgun (WGS) entry which is preliminary data.</text>
</comment>
<proteinExistence type="predicted"/>
<dbReference type="InterPro" id="IPR016181">
    <property type="entry name" value="Acyl_CoA_acyltransferase"/>
</dbReference>
<dbReference type="InterPro" id="IPR000182">
    <property type="entry name" value="GNAT_dom"/>
</dbReference>
<dbReference type="SUPFAM" id="SSF55729">
    <property type="entry name" value="Acyl-CoA N-acyltransferases (Nat)"/>
    <property type="match status" value="1"/>
</dbReference>
<name>A0A8J7V3B3_9PROT</name>
<sequence length="236" mass="26346">MTSHRNDLDQPIGAPVLDWTARPHPDGRTLAGRFCRLERLDPDGHGADLFAADSADREGRSWTYLPYGPFAGVGDYMGWLRAQAALSDPFFYTIVEAEGGKPVGLASYLRIAPEAGAIEVGHLHFSPALQRRPAATEAMALMMAHAFEDLGYRRYEWKCNALNAASCRAAERLGFTFEGVFRQAGVVKGHNRDTAWYSILDHEWPGMKRAFESWLSPGNFEEDGTQRRALRDFRPA</sequence>
<dbReference type="PROSITE" id="PS51186">
    <property type="entry name" value="GNAT"/>
    <property type="match status" value="1"/>
</dbReference>
<dbReference type="EMBL" id="JAGMWN010000002">
    <property type="protein sequence ID" value="MBP5856639.1"/>
    <property type="molecule type" value="Genomic_DNA"/>
</dbReference>
<dbReference type="GO" id="GO:0008999">
    <property type="term" value="F:protein-N-terminal-alanine acetyltransferase activity"/>
    <property type="evidence" value="ECO:0007669"/>
    <property type="project" value="TreeGrafter"/>
</dbReference>
<protein>
    <submittedName>
        <fullName evidence="2">GNAT family N-acetyltransferase</fullName>
    </submittedName>
</protein>
<dbReference type="CDD" id="cd04301">
    <property type="entry name" value="NAT_SF"/>
    <property type="match status" value="1"/>
</dbReference>
<dbReference type="Proteomes" id="UP000672602">
    <property type="component" value="Unassembled WGS sequence"/>
</dbReference>
<organism evidence="2 3">
    <name type="scientific">Marivibrio halodurans</name>
    <dbReference type="NCBI Taxonomy" id="2039722"/>
    <lineage>
        <taxon>Bacteria</taxon>
        <taxon>Pseudomonadati</taxon>
        <taxon>Pseudomonadota</taxon>
        <taxon>Alphaproteobacteria</taxon>
        <taxon>Rhodospirillales</taxon>
        <taxon>Rhodospirillaceae</taxon>
        <taxon>Marivibrio</taxon>
    </lineage>
</organism>
<dbReference type="PANTHER" id="PTHR43441:SF2">
    <property type="entry name" value="FAMILY ACETYLTRANSFERASE, PUTATIVE (AFU_ORTHOLOGUE AFUA_7G00850)-RELATED"/>
    <property type="match status" value="1"/>
</dbReference>